<evidence type="ECO:0000313" key="10">
    <source>
        <dbReference type="Proteomes" id="UP000016936"/>
    </source>
</evidence>
<reference evidence="9 10" key="1">
    <citation type="journal article" date="2012" name="PLoS Pathog.">
        <title>Diverse lifestyles and strategies of plant pathogenesis encoded in the genomes of eighteen Dothideomycetes fungi.</title>
        <authorList>
            <person name="Ohm R.A."/>
            <person name="Feau N."/>
            <person name="Henrissat B."/>
            <person name="Schoch C.L."/>
            <person name="Horwitz B.A."/>
            <person name="Barry K.W."/>
            <person name="Condon B.J."/>
            <person name="Copeland A.C."/>
            <person name="Dhillon B."/>
            <person name="Glaser F."/>
            <person name="Hesse C.N."/>
            <person name="Kosti I."/>
            <person name="LaButti K."/>
            <person name="Lindquist E.A."/>
            <person name="Lucas S."/>
            <person name="Salamov A.A."/>
            <person name="Bradshaw R.E."/>
            <person name="Ciuffetti L."/>
            <person name="Hamelin R.C."/>
            <person name="Kema G.H.J."/>
            <person name="Lawrence C."/>
            <person name="Scott J.A."/>
            <person name="Spatafora J.W."/>
            <person name="Turgeon B.G."/>
            <person name="de Wit P.J.G.M."/>
            <person name="Zhong S."/>
            <person name="Goodwin S.B."/>
            <person name="Grigoriev I.V."/>
        </authorList>
    </citation>
    <scope>NUCLEOTIDE SEQUENCE [LARGE SCALE GENOMIC DNA]</scope>
    <source>
        <strain evidence="10">C5 / ATCC 48332 / race O</strain>
    </source>
</reference>
<reference evidence="10" key="2">
    <citation type="journal article" date="2013" name="PLoS Genet.">
        <title>Comparative genome structure, secondary metabolite, and effector coding capacity across Cochliobolus pathogens.</title>
        <authorList>
            <person name="Condon B.J."/>
            <person name="Leng Y."/>
            <person name="Wu D."/>
            <person name="Bushley K.E."/>
            <person name="Ohm R.A."/>
            <person name="Otillar R."/>
            <person name="Martin J."/>
            <person name="Schackwitz W."/>
            <person name="Grimwood J."/>
            <person name="MohdZainudin N."/>
            <person name="Xue C."/>
            <person name="Wang R."/>
            <person name="Manning V.A."/>
            <person name="Dhillon B."/>
            <person name="Tu Z.J."/>
            <person name="Steffenson B.J."/>
            <person name="Salamov A."/>
            <person name="Sun H."/>
            <person name="Lowry S."/>
            <person name="LaButti K."/>
            <person name="Han J."/>
            <person name="Copeland A."/>
            <person name="Lindquist E."/>
            <person name="Barry K."/>
            <person name="Schmutz J."/>
            <person name="Baker S.E."/>
            <person name="Ciuffetti L.M."/>
            <person name="Grigoriev I.V."/>
            <person name="Zhong S."/>
            <person name="Turgeon B.G."/>
        </authorList>
    </citation>
    <scope>NUCLEOTIDE SEQUENCE [LARGE SCALE GENOMIC DNA]</scope>
    <source>
        <strain evidence="10">C5 / ATCC 48332 / race O</strain>
    </source>
</reference>
<dbReference type="SUPFAM" id="SSF48264">
    <property type="entry name" value="Cytochrome P450"/>
    <property type="match status" value="1"/>
</dbReference>
<dbReference type="OMA" id="MTHILEH"/>
<evidence type="ECO:0000256" key="6">
    <source>
        <dbReference type="ARBA" id="ARBA00023004"/>
    </source>
</evidence>
<dbReference type="InterPro" id="IPR001128">
    <property type="entry name" value="Cyt_P450"/>
</dbReference>
<proteinExistence type="inferred from homology"/>
<protein>
    <submittedName>
        <fullName evidence="9">Uncharacterized protein</fullName>
    </submittedName>
</protein>
<dbReference type="Gene3D" id="1.10.630.10">
    <property type="entry name" value="Cytochrome P450"/>
    <property type="match status" value="1"/>
</dbReference>
<dbReference type="PANTHER" id="PTHR24305:SF29">
    <property type="entry name" value="BENZOATE-PARA-HYDROXYLASE"/>
    <property type="match status" value="1"/>
</dbReference>
<keyword evidence="4 8" id="KW-0479">Metal-binding</keyword>
<keyword evidence="10" id="KW-1185">Reference proteome</keyword>
<comment type="cofactor">
    <cofactor evidence="1 8">
        <name>heme</name>
        <dbReference type="ChEBI" id="CHEBI:30413"/>
    </cofactor>
</comment>
<keyword evidence="5" id="KW-0560">Oxidoreductase</keyword>
<dbReference type="GO" id="GO:0005506">
    <property type="term" value="F:iron ion binding"/>
    <property type="evidence" value="ECO:0007669"/>
    <property type="project" value="InterPro"/>
</dbReference>
<dbReference type="GO" id="GO:0016705">
    <property type="term" value="F:oxidoreductase activity, acting on paired donors, with incorporation or reduction of molecular oxygen"/>
    <property type="evidence" value="ECO:0007669"/>
    <property type="project" value="InterPro"/>
</dbReference>
<evidence type="ECO:0000256" key="1">
    <source>
        <dbReference type="ARBA" id="ARBA00001971"/>
    </source>
</evidence>
<feature type="binding site" description="axial binding residue" evidence="8">
    <location>
        <position position="361"/>
    </location>
    <ligand>
        <name>heme</name>
        <dbReference type="ChEBI" id="CHEBI:30413"/>
    </ligand>
    <ligandPart>
        <name>Fe</name>
        <dbReference type="ChEBI" id="CHEBI:18248"/>
    </ligandPart>
</feature>
<dbReference type="InterPro" id="IPR002401">
    <property type="entry name" value="Cyt_P450_E_grp-I"/>
</dbReference>
<keyword evidence="6 8" id="KW-0408">Iron</keyword>
<comment type="similarity">
    <text evidence="2">Belongs to the cytochrome P450 family.</text>
</comment>
<evidence type="ECO:0000256" key="2">
    <source>
        <dbReference type="ARBA" id="ARBA00010617"/>
    </source>
</evidence>
<evidence type="ECO:0000256" key="8">
    <source>
        <dbReference type="PIRSR" id="PIRSR602401-1"/>
    </source>
</evidence>
<evidence type="ECO:0000256" key="4">
    <source>
        <dbReference type="ARBA" id="ARBA00022723"/>
    </source>
</evidence>
<gene>
    <name evidence="9" type="ORF">COCHEDRAFT_1153796</name>
</gene>
<dbReference type="PANTHER" id="PTHR24305">
    <property type="entry name" value="CYTOCHROME P450"/>
    <property type="match status" value="1"/>
</dbReference>
<dbReference type="STRING" id="701091.M2V3E2"/>
<dbReference type="Pfam" id="PF00067">
    <property type="entry name" value="p450"/>
    <property type="match status" value="1"/>
</dbReference>
<evidence type="ECO:0000256" key="5">
    <source>
        <dbReference type="ARBA" id="ARBA00023002"/>
    </source>
</evidence>
<dbReference type="InterPro" id="IPR050121">
    <property type="entry name" value="Cytochrome_P450_monoxygenase"/>
</dbReference>
<dbReference type="GO" id="GO:0020037">
    <property type="term" value="F:heme binding"/>
    <property type="evidence" value="ECO:0007669"/>
    <property type="project" value="InterPro"/>
</dbReference>
<dbReference type="HOGENOM" id="CLU_001570_14_11_1"/>
<name>M2V3E2_COCH5</name>
<keyword evidence="3 8" id="KW-0349">Heme</keyword>
<dbReference type="EMBL" id="KB445572">
    <property type="protein sequence ID" value="EMD94522.1"/>
    <property type="molecule type" value="Genomic_DNA"/>
</dbReference>
<accession>M2V3E2</accession>
<dbReference type="AlphaFoldDB" id="M2V3E2"/>
<organism evidence="9 10">
    <name type="scientific">Cochliobolus heterostrophus (strain C5 / ATCC 48332 / race O)</name>
    <name type="common">Southern corn leaf blight fungus</name>
    <name type="synonym">Bipolaris maydis</name>
    <dbReference type="NCBI Taxonomy" id="701091"/>
    <lineage>
        <taxon>Eukaryota</taxon>
        <taxon>Fungi</taxon>
        <taxon>Dikarya</taxon>
        <taxon>Ascomycota</taxon>
        <taxon>Pezizomycotina</taxon>
        <taxon>Dothideomycetes</taxon>
        <taxon>Pleosporomycetidae</taxon>
        <taxon>Pleosporales</taxon>
        <taxon>Pleosporineae</taxon>
        <taxon>Pleosporaceae</taxon>
        <taxon>Bipolaris</taxon>
    </lineage>
</organism>
<dbReference type="InterPro" id="IPR036396">
    <property type="entry name" value="Cyt_P450_sf"/>
</dbReference>
<dbReference type="GO" id="GO:0004497">
    <property type="term" value="F:monooxygenase activity"/>
    <property type="evidence" value="ECO:0007669"/>
    <property type="project" value="UniProtKB-KW"/>
</dbReference>
<keyword evidence="7" id="KW-0503">Monooxygenase</keyword>
<dbReference type="Proteomes" id="UP000016936">
    <property type="component" value="Unassembled WGS sequence"/>
</dbReference>
<evidence type="ECO:0000256" key="3">
    <source>
        <dbReference type="ARBA" id="ARBA00022617"/>
    </source>
</evidence>
<dbReference type="PRINTS" id="PR00463">
    <property type="entry name" value="EP450I"/>
</dbReference>
<sequence length="421" mass="49345">MDMSSLISFQCTVLEPRSLYSRSGVTYVLSVQEGCFANFSYPEAWEDEDNGKDPDFWRGEDVFTLVGSNRERHSRLSMIISYRFSAQAMVDQQYIFQKYASLLLDKLHKACALDPPFRCLDEMRYHPWVKLIFMYTKGIAISTAIIRFPFANTLIQLMTQYPVHRDMEAHHDFTVAQVAERMAHKNPRPDFIEPMIRAHEENEVTMTEIHANAHNLIVGGSEKTATRLSDVTYLLATHRDNLQKMYEELKATFKHEDEIKVVSLNKLEYMFAVLHKGLRISPAVPGMIPRKTPPEGIQIGREFVPGNFCTIVGVWQYPMFHNRNYFRDPELFVPKQWTGNERYQNDRRQACQSFAVRPLNCIGKNLADAEVRLVMARLVWNFDLEIDPQSKHWMEQNRVHFLWQKPELFIRLIPRKWETMV</sequence>
<evidence type="ECO:0000256" key="7">
    <source>
        <dbReference type="ARBA" id="ARBA00023033"/>
    </source>
</evidence>
<evidence type="ECO:0000313" key="9">
    <source>
        <dbReference type="EMBL" id="EMD94522.1"/>
    </source>
</evidence>
<dbReference type="eggNOG" id="KOG0157">
    <property type="taxonomic scope" value="Eukaryota"/>
</dbReference>